<dbReference type="AlphaFoldDB" id="A0A6M3L133"/>
<name>A0A6M3L133_9ZZZZ</name>
<accession>A0A6M3L133</accession>
<dbReference type="EMBL" id="MT142764">
    <property type="protein sequence ID" value="QJA88243.1"/>
    <property type="molecule type" value="Genomic_DNA"/>
</dbReference>
<organism evidence="1">
    <name type="scientific">viral metagenome</name>
    <dbReference type="NCBI Taxonomy" id="1070528"/>
    <lineage>
        <taxon>unclassified sequences</taxon>
        <taxon>metagenomes</taxon>
        <taxon>organismal metagenomes</taxon>
    </lineage>
</organism>
<reference evidence="1" key="1">
    <citation type="submission" date="2020-03" db="EMBL/GenBank/DDBJ databases">
        <title>The deep terrestrial virosphere.</title>
        <authorList>
            <person name="Holmfeldt K."/>
            <person name="Nilsson E."/>
            <person name="Simone D."/>
            <person name="Lopez-Fernandez M."/>
            <person name="Wu X."/>
            <person name="de Brujin I."/>
            <person name="Lundin D."/>
            <person name="Andersson A."/>
            <person name="Bertilsson S."/>
            <person name="Dopson M."/>
        </authorList>
    </citation>
    <scope>NUCLEOTIDE SEQUENCE</scope>
    <source>
        <strain evidence="1">MM415B02800</strain>
    </source>
</reference>
<proteinExistence type="predicted"/>
<sequence length="89" mass="10291">MTPLDRAKELKKAGVLKVYDFALPQSWFEEVMATTGCKPLGHIVWCYDGSMFGYPYAMDMYGWWVLRLYTIAQRSQPYMIMGKVPKGVK</sequence>
<gene>
    <name evidence="1" type="ORF">MM415B02800_0012</name>
</gene>
<evidence type="ECO:0000313" key="1">
    <source>
        <dbReference type="EMBL" id="QJA88243.1"/>
    </source>
</evidence>
<protein>
    <submittedName>
        <fullName evidence="1">Uncharacterized protein</fullName>
    </submittedName>
</protein>